<feature type="domain" description="Serine aminopeptidase S33" evidence="1">
    <location>
        <begin position="77"/>
        <end position="178"/>
    </location>
</feature>
<dbReference type="Gene3D" id="3.40.50.1820">
    <property type="entry name" value="alpha/beta hydrolase"/>
    <property type="match status" value="1"/>
</dbReference>
<sequence length="297" mass="33333">MAKKYRKRKILAIVIVLLIVAVLYITHHVLPYAIIARHKQPLTTLPSEIGLQAEATSFKINDSLHLKGYWIMPDKNPPKSIMLLLHGIGGGKEHFYDLAKSLAQQQVASVVYDARGHGESDGQYISYGFYEKQDVSIIVTEVKKRYPDIPIGIWGNSMGGAIALQALSIEPRLDFGVIESTFTDLNTIVYEYQKRYTLGLGLKPICEHALKRAGEIGKFDPKQVRPIDAVKNITQSIFLAHGTDDPNINFKYGQALYKNLKSEDKTFYPVEGANHYNLFDVGGDAYTNAIMTFINRQ</sequence>
<evidence type="ECO:0000313" key="3">
    <source>
        <dbReference type="Proteomes" id="UP000198379"/>
    </source>
</evidence>
<evidence type="ECO:0000259" key="1">
    <source>
        <dbReference type="Pfam" id="PF12146"/>
    </source>
</evidence>
<accession>A0A238ZFU0</accession>
<dbReference type="EMBL" id="FZNY01000003">
    <property type="protein sequence ID" value="SNR81573.1"/>
    <property type="molecule type" value="Genomic_DNA"/>
</dbReference>
<proteinExistence type="predicted"/>
<name>A0A238ZFU0_9FLAO</name>
<gene>
    <name evidence="2" type="ORF">SAMN06265376_103153</name>
</gene>
<dbReference type="OrthoDB" id="9812921at2"/>
<dbReference type="InterPro" id="IPR029058">
    <property type="entry name" value="AB_hydrolase_fold"/>
</dbReference>
<dbReference type="RefSeq" id="WP_089371485.1">
    <property type="nucleotide sequence ID" value="NZ_BMEP01000001.1"/>
</dbReference>
<dbReference type="PANTHER" id="PTHR43358">
    <property type="entry name" value="ALPHA/BETA-HYDROLASE"/>
    <property type="match status" value="1"/>
</dbReference>
<dbReference type="SUPFAM" id="SSF53474">
    <property type="entry name" value="alpha/beta-Hydrolases"/>
    <property type="match status" value="1"/>
</dbReference>
<reference evidence="2 3" key="1">
    <citation type="submission" date="2017-06" db="EMBL/GenBank/DDBJ databases">
        <authorList>
            <person name="Kim H.J."/>
            <person name="Triplett B.A."/>
        </authorList>
    </citation>
    <scope>NUCLEOTIDE SEQUENCE [LARGE SCALE GENOMIC DNA]</scope>
    <source>
        <strain evidence="2 3">DSM 25597</strain>
    </source>
</reference>
<dbReference type="Proteomes" id="UP000198379">
    <property type="component" value="Unassembled WGS sequence"/>
</dbReference>
<dbReference type="AlphaFoldDB" id="A0A238ZFU0"/>
<dbReference type="Pfam" id="PF12146">
    <property type="entry name" value="Hydrolase_4"/>
    <property type="match status" value="1"/>
</dbReference>
<keyword evidence="2" id="KW-0378">Hydrolase</keyword>
<dbReference type="InterPro" id="IPR052920">
    <property type="entry name" value="DNA-binding_regulatory"/>
</dbReference>
<keyword evidence="3" id="KW-1185">Reference proteome</keyword>
<protein>
    <submittedName>
        <fullName evidence="2">Lysophospholipase, alpha-beta hydrolase superfamily</fullName>
    </submittedName>
</protein>
<dbReference type="PANTHER" id="PTHR43358:SF4">
    <property type="entry name" value="ALPHA_BETA HYDROLASE FOLD-1 DOMAIN-CONTAINING PROTEIN"/>
    <property type="match status" value="1"/>
</dbReference>
<evidence type="ECO:0000313" key="2">
    <source>
        <dbReference type="EMBL" id="SNR81573.1"/>
    </source>
</evidence>
<dbReference type="GO" id="GO:0016787">
    <property type="term" value="F:hydrolase activity"/>
    <property type="evidence" value="ECO:0007669"/>
    <property type="project" value="UniProtKB-KW"/>
</dbReference>
<organism evidence="2 3">
    <name type="scientific">Dokdonia pacifica</name>
    <dbReference type="NCBI Taxonomy" id="1627892"/>
    <lineage>
        <taxon>Bacteria</taxon>
        <taxon>Pseudomonadati</taxon>
        <taxon>Bacteroidota</taxon>
        <taxon>Flavobacteriia</taxon>
        <taxon>Flavobacteriales</taxon>
        <taxon>Flavobacteriaceae</taxon>
        <taxon>Dokdonia</taxon>
    </lineage>
</organism>
<dbReference type="InterPro" id="IPR022742">
    <property type="entry name" value="Hydrolase_4"/>
</dbReference>